<evidence type="ECO:0000313" key="5">
    <source>
        <dbReference type="Proteomes" id="UP001465668"/>
    </source>
</evidence>
<keyword evidence="5" id="KW-1185">Reference proteome</keyword>
<organism evidence="4 5">
    <name type="scientific">Seiridium cardinale</name>
    <dbReference type="NCBI Taxonomy" id="138064"/>
    <lineage>
        <taxon>Eukaryota</taxon>
        <taxon>Fungi</taxon>
        <taxon>Dikarya</taxon>
        <taxon>Ascomycota</taxon>
        <taxon>Pezizomycotina</taxon>
        <taxon>Sordariomycetes</taxon>
        <taxon>Xylariomycetidae</taxon>
        <taxon>Amphisphaeriales</taxon>
        <taxon>Sporocadaceae</taxon>
        <taxon>Seiridium</taxon>
    </lineage>
</organism>
<gene>
    <name evidence="4" type="ORF">SCAR479_05465</name>
</gene>
<dbReference type="PANTHER" id="PTHR43669:SF11">
    <property type="entry name" value="SHORT-CHAIN DEHYDROGENASE_OXIDOREDUCTASE"/>
    <property type="match status" value="1"/>
</dbReference>
<dbReference type="PRINTS" id="PR00081">
    <property type="entry name" value="GDHRDH"/>
</dbReference>
<dbReference type="PROSITE" id="PS00061">
    <property type="entry name" value="ADH_SHORT"/>
    <property type="match status" value="1"/>
</dbReference>
<evidence type="ECO:0008006" key="6">
    <source>
        <dbReference type="Google" id="ProtNLM"/>
    </source>
</evidence>
<evidence type="ECO:0000256" key="2">
    <source>
        <dbReference type="ARBA" id="ARBA00022857"/>
    </source>
</evidence>
<dbReference type="PANTHER" id="PTHR43669">
    <property type="entry name" value="5-KETO-D-GLUCONATE 5-REDUCTASE"/>
    <property type="match status" value="1"/>
</dbReference>
<reference evidence="4 5" key="1">
    <citation type="submission" date="2024-02" db="EMBL/GenBank/DDBJ databases">
        <title>First draft genome assembly of two strains of Seiridium cardinale.</title>
        <authorList>
            <person name="Emiliani G."/>
            <person name="Scali E."/>
        </authorList>
    </citation>
    <scope>NUCLEOTIDE SEQUENCE [LARGE SCALE GENOMIC DNA]</scope>
    <source>
        <strain evidence="4 5">BM-138-000479</strain>
    </source>
</reference>
<accession>A0ABR2XVL0</accession>
<dbReference type="EMBL" id="JARVKM010000019">
    <property type="protein sequence ID" value="KAK9777782.1"/>
    <property type="molecule type" value="Genomic_DNA"/>
</dbReference>
<dbReference type="Proteomes" id="UP001465668">
    <property type="component" value="Unassembled WGS sequence"/>
</dbReference>
<keyword evidence="3" id="KW-0560">Oxidoreductase</keyword>
<evidence type="ECO:0000313" key="4">
    <source>
        <dbReference type="EMBL" id="KAK9777782.1"/>
    </source>
</evidence>
<comment type="caution">
    <text evidence="4">The sequence shown here is derived from an EMBL/GenBank/DDBJ whole genome shotgun (WGS) entry which is preliminary data.</text>
</comment>
<dbReference type="InterPro" id="IPR020904">
    <property type="entry name" value="Sc_DH/Rdtase_CS"/>
</dbReference>
<dbReference type="SUPFAM" id="SSF51735">
    <property type="entry name" value="NAD(P)-binding Rossmann-fold domains"/>
    <property type="match status" value="1"/>
</dbReference>
<dbReference type="Gene3D" id="3.40.50.720">
    <property type="entry name" value="NAD(P)-binding Rossmann-like Domain"/>
    <property type="match status" value="1"/>
</dbReference>
<dbReference type="Pfam" id="PF00106">
    <property type="entry name" value="adh_short"/>
    <property type="match status" value="1"/>
</dbReference>
<dbReference type="InterPro" id="IPR036291">
    <property type="entry name" value="NAD(P)-bd_dom_sf"/>
</dbReference>
<proteinExistence type="inferred from homology"/>
<protein>
    <recommendedName>
        <fullName evidence="6">Short-chain dehydrogenase/reductase</fullName>
    </recommendedName>
</protein>
<evidence type="ECO:0000256" key="3">
    <source>
        <dbReference type="ARBA" id="ARBA00023002"/>
    </source>
</evidence>
<comment type="similarity">
    <text evidence="1">Belongs to the short-chain dehydrogenases/reductases (SDR) family.</text>
</comment>
<dbReference type="InterPro" id="IPR002347">
    <property type="entry name" value="SDR_fam"/>
</dbReference>
<name>A0ABR2XVL0_9PEZI</name>
<evidence type="ECO:0000256" key="1">
    <source>
        <dbReference type="ARBA" id="ARBA00006484"/>
    </source>
</evidence>
<sequence length="272" mass="29701">MAPLYKKALVVGATSGIGEALAAKLLAAGTSVIVSGRRQERLDAFISEHGSSNVSAVSLDITKLSSIPQFAASIAEDHPDLDCIILNSGIQRAFDFSKPDTVDLDTFGDELTTNYTAFVHLVTAFLPQLQKLSKEKETHIVFMSASLGLVPTLTRTPGYNASKAALHSWITTFRQQLKDAGYLIRVVEVFPPAVQTELHDEKHQPDLQNGGEIGMPLAQFVDAMYVELEKGDDQFAIGPAKPWLENGFEAERQKLFQQLQGVIKASLAKYLK</sequence>
<keyword evidence="2" id="KW-0521">NADP</keyword>